<reference evidence="2" key="2">
    <citation type="journal article" date="2023" name="ISME Commun">
        <title>Characterization of a bloom-associated alphaproteobacterial lineage, 'Candidatus Phycosocius': insights into freshwater algal-bacterial interactions.</title>
        <authorList>
            <person name="Tanabe Y."/>
            <person name="Yamaguchi H."/>
            <person name="Yoshida M."/>
            <person name="Kai A."/>
            <person name="Okazaki Y."/>
        </authorList>
    </citation>
    <scope>NUCLEOTIDE SEQUENCE</scope>
    <source>
        <strain evidence="2">BOTRYCO-1</strain>
    </source>
</reference>
<dbReference type="PANTHER" id="PTHR35399:SF4">
    <property type="entry name" value="MEMBRANE PROTEIN"/>
    <property type="match status" value="1"/>
</dbReference>
<evidence type="ECO:0000313" key="3">
    <source>
        <dbReference type="Proteomes" id="UP001161064"/>
    </source>
</evidence>
<dbReference type="PANTHER" id="PTHR35399">
    <property type="entry name" value="SLR8030 PROTEIN"/>
    <property type="match status" value="1"/>
</dbReference>
<sequence>MSLSRRGMLAHSLTLAGSLAFAGYARAEEIQRGSYVNEVQGYGPLVADKAKIVDLPQGFSYQVISEAGQTMDDGLVVPHIHDGMGCFAKDDERVILVRNHEIAPDQRHFGALGLNGRLIDRLDRTKVFDFEDSGLPILGGTTHVVYNLKSRKTEAQFLSLIGTTTNCAGGQTPWGSWLSCEESVLKKGQGVGKDHGYVFEVPASHKGLVDPVPIAGMGRFKHEAACIDPRTGIVYLTEDVENGLFYRFLPNDHRNLLKGGRLQAMGLKAFPKGADTGNKSEMIWQRGQMLETVWIDLDGIDSPDDDLRFRGFKRGAASVSRGEGIHFGVGELYLCATSGGPIGCGQILRYVPSAHEGQVGETDQPGRLQLFLESINDKVFDYGDNITVAPWGHLFVCEDRYSDTLRNHLRIVTPQGKVATFARNVFKDNAEWAGATFSPDGTTLFVNVQWPGFTLAITGPWQSFKT</sequence>
<name>A0ABQ4PWU2_9PROT</name>
<comment type="caution">
    <text evidence="2">The sequence shown here is derived from an EMBL/GenBank/DDBJ whole genome shotgun (WGS) entry which is preliminary data.</text>
</comment>
<protein>
    <submittedName>
        <fullName evidence="2">dTDP-glucose 4,6-dehydratase</fullName>
    </submittedName>
</protein>
<reference evidence="2" key="1">
    <citation type="submission" date="2021-05" db="EMBL/GenBank/DDBJ databases">
        <authorList>
            <person name="Tanabe Y."/>
        </authorList>
    </citation>
    <scope>NUCLEOTIDE SEQUENCE</scope>
    <source>
        <strain evidence="2">BOTRYCO-1</strain>
    </source>
</reference>
<dbReference type="RefSeq" id="WP_284360477.1">
    <property type="nucleotide sequence ID" value="NZ_BPFZ01000010.1"/>
</dbReference>
<dbReference type="Pfam" id="PF05787">
    <property type="entry name" value="PhoX"/>
    <property type="match status" value="1"/>
</dbReference>
<feature type="signal peptide" evidence="1">
    <location>
        <begin position="1"/>
        <end position="27"/>
    </location>
</feature>
<organism evidence="2 3">
    <name type="scientific">Candidatus Phycosocius spiralis</name>
    <dbReference type="NCBI Taxonomy" id="2815099"/>
    <lineage>
        <taxon>Bacteria</taxon>
        <taxon>Pseudomonadati</taxon>
        <taxon>Pseudomonadota</taxon>
        <taxon>Alphaproteobacteria</taxon>
        <taxon>Caulobacterales</taxon>
        <taxon>Caulobacterales incertae sedis</taxon>
        <taxon>Candidatus Phycosocius</taxon>
    </lineage>
</organism>
<feature type="chain" id="PRO_5047439270" evidence="1">
    <location>
        <begin position="28"/>
        <end position="466"/>
    </location>
</feature>
<keyword evidence="1" id="KW-0732">Signal</keyword>
<evidence type="ECO:0000313" key="2">
    <source>
        <dbReference type="EMBL" id="GIU67544.1"/>
    </source>
</evidence>
<dbReference type="InterPro" id="IPR006311">
    <property type="entry name" value="TAT_signal"/>
</dbReference>
<dbReference type="EMBL" id="BPFZ01000010">
    <property type="protein sequence ID" value="GIU67544.1"/>
    <property type="molecule type" value="Genomic_DNA"/>
</dbReference>
<keyword evidence="3" id="KW-1185">Reference proteome</keyword>
<dbReference type="Proteomes" id="UP001161064">
    <property type="component" value="Unassembled WGS sequence"/>
</dbReference>
<dbReference type="InterPro" id="IPR008557">
    <property type="entry name" value="PhoX"/>
</dbReference>
<dbReference type="PROSITE" id="PS51318">
    <property type="entry name" value="TAT"/>
    <property type="match status" value="1"/>
</dbReference>
<proteinExistence type="predicted"/>
<accession>A0ABQ4PWU2</accession>
<evidence type="ECO:0000256" key="1">
    <source>
        <dbReference type="SAM" id="SignalP"/>
    </source>
</evidence>
<gene>
    <name evidence="2" type="ORF">PsB1_1698</name>
</gene>